<dbReference type="InParanoid" id="I7M4G5"/>
<dbReference type="Proteomes" id="UP000009168">
    <property type="component" value="Unassembled WGS sequence"/>
</dbReference>
<reference evidence="4" key="1">
    <citation type="journal article" date="2006" name="PLoS Biol.">
        <title>Macronuclear genome sequence of the ciliate Tetrahymena thermophila, a model eukaryote.</title>
        <authorList>
            <person name="Eisen J.A."/>
            <person name="Coyne R.S."/>
            <person name="Wu M."/>
            <person name="Wu D."/>
            <person name="Thiagarajan M."/>
            <person name="Wortman J.R."/>
            <person name="Badger J.H."/>
            <person name="Ren Q."/>
            <person name="Amedeo P."/>
            <person name="Jones K.M."/>
            <person name="Tallon L.J."/>
            <person name="Delcher A.L."/>
            <person name="Salzberg S.L."/>
            <person name="Silva J.C."/>
            <person name="Haas B.J."/>
            <person name="Majoros W.H."/>
            <person name="Farzad M."/>
            <person name="Carlton J.M."/>
            <person name="Smith R.K. Jr."/>
            <person name="Garg J."/>
            <person name="Pearlman R.E."/>
            <person name="Karrer K.M."/>
            <person name="Sun L."/>
            <person name="Manning G."/>
            <person name="Elde N.C."/>
            <person name="Turkewitz A.P."/>
            <person name="Asai D.J."/>
            <person name="Wilkes D.E."/>
            <person name="Wang Y."/>
            <person name="Cai H."/>
            <person name="Collins K."/>
            <person name="Stewart B.A."/>
            <person name="Lee S.R."/>
            <person name="Wilamowska K."/>
            <person name="Weinberg Z."/>
            <person name="Ruzzo W.L."/>
            <person name="Wloga D."/>
            <person name="Gaertig J."/>
            <person name="Frankel J."/>
            <person name="Tsao C.-C."/>
            <person name="Gorovsky M.A."/>
            <person name="Keeling P.J."/>
            <person name="Waller R.F."/>
            <person name="Patron N.J."/>
            <person name="Cherry J.M."/>
            <person name="Stover N.A."/>
            <person name="Krieger C.J."/>
            <person name="del Toro C."/>
            <person name="Ryder H.F."/>
            <person name="Williamson S.C."/>
            <person name="Barbeau R.A."/>
            <person name="Hamilton E.P."/>
            <person name="Orias E."/>
        </authorList>
    </citation>
    <scope>NUCLEOTIDE SEQUENCE [LARGE SCALE GENOMIC DNA]</scope>
    <source>
        <strain evidence="4">SB210</strain>
    </source>
</reference>
<dbReference type="GO" id="GO:0005829">
    <property type="term" value="C:cytosol"/>
    <property type="evidence" value="ECO:0007669"/>
    <property type="project" value="TreeGrafter"/>
</dbReference>
<dbReference type="AlphaFoldDB" id="I7M4G5"/>
<dbReference type="STRING" id="312017.I7M4G5"/>
<dbReference type="PROSITE" id="PS50042">
    <property type="entry name" value="CNMP_BINDING_3"/>
    <property type="match status" value="2"/>
</dbReference>
<sequence>MSLSSFQDVGEIGSHNSTKNQLKLQKIQSLFRGDSRDLYKQSSSIANLDMVFDILQRDPLLRTIKEIEYIIKQFSGINFLQNYLQDGCKSLIKAVIERSTIYHFSEGEFIYRKGDDSNFLYIVLQGDVGIYGQVLHQKNTANNTLIKVLSSGDTLGNIEMTLNMKRFFSAQALNLGTLIKIDKVTFNRYLRDVEEQKLDADFNFLENIQIFKGWSRDDLINIYIDCISQKYKYQEQVYTYGQPSQFIYIVKTGQFSIFKQKPLWFKHDVEQLQNGVMNNQSCIKIGKLNVLDIFGYDDIFLNSKRMRKVTCDSHQGGELLVISKHNFIASILSHQPIKNYLLQKTKSDYFKPSKFIDDKPTAIMGDNDNFLNQNTQQEARQRNIKMSIINLSEKSTPKRGLSDNKKNSQSKQFAKTFYQFKNQSVSYLPSVNQFESGALDKEKEGQEEKSVRVKYQPQTIDSGNPLSHKKLPFLSQLKDKQDQGDQESLKLIIKENYFNRASAAYAHLFSHKLDKQNKNTDLSKKKTEINTSQQSIQSNIQNNVTNNSNSQDQSRIQIPIQESPDYNNLEKQDHQKQYSNNSARGSNSLIFESPVKPRNLAESQCYSKNSPLQTESNEINSPQKSFERFQINKKQIYYSQFNSREDLDSLKQNHLFLSNKKFGNSLSNLQQFEDLWPISSKNMLDNKYLNNISPLSSHSFKKLMPIQLQMISNN</sequence>
<organism evidence="3 4">
    <name type="scientific">Tetrahymena thermophila (strain SB210)</name>
    <dbReference type="NCBI Taxonomy" id="312017"/>
    <lineage>
        <taxon>Eukaryota</taxon>
        <taxon>Sar</taxon>
        <taxon>Alveolata</taxon>
        <taxon>Ciliophora</taxon>
        <taxon>Intramacronucleata</taxon>
        <taxon>Oligohymenophorea</taxon>
        <taxon>Hymenostomatida</taxon>
        <taxon>Tetrahymenina</taxon>
        <taxon>Tetrahymenidae</taxon>
        <taxon>Tetrahymena</taxon>
    </lineage>
</organism>
<dbReference type="InterPro" id="IPR014710">
    <property type="entry name" value="RmlC-like_jellyroll"/>
</dbReference>
<evidence type="ECO:0000256" key="1">
    <source>
        <dbReference type="SAM" id="MobiDB-lite"/>
    </source>
</evidence>
<evidence type="ECO:0000313" key="3">
    <source>
        <dbReference type="EMBL" id="EAS06997.2"/>
    </source>
</evidence>
<protein>
    <submittedName>
        <fullName evidence="3">Cyclic nucleotide-binding domain protein</fullName>
    </submittedName>
</protein>
<dbReference type="KEGG" id="tet:TTHERM_00841230"/>
<gene>
    <name evidence="3" type="ORF">TTHERM_00841230</name>
</gene>
<dbReference type="PANTHER" id="PTHR11635">
    <property type="entry name" value="CAMP-DEPENDENT PROTEIN KINASE REGULATORY CHAIN"/>
    <property type="match status" value="1"/>
</dbReference>
<dbReference type="InterPro" id="IPR050503">
    <property type="entry name" value="cAMP-dep_PK_reg_su-like"/>
</dbReference>
<dbReference type="GO" id="GO:0034236">
    <property type="term" value="F:protein kinase A catalytic subunit binding"/>
    <property type="evidence" value="ECO:0007669"/>
    <property type="project" value="TreeGrafter"/>
</dbReference>
<dbReference type="GO" id="GO:0005952">
    <property type="term" value="C:cAMP-dependent protein kinase complex"/>
    <property type="evidence" value="ECO:0007669"/>
    <property type="project" value="InterPro"/>
</dbReference>
<name>I7M4G5_TETTS</name>
<dbReference type="GO" id="GO:0030552">
    <property type="term" value="F:cAMP binding"/>
    <property type="evidence" value="ECO:0007669"/>
    <property type="project" value="TreeGrafter"/>
</dbReference>
<feature type="region of interest" description="Disordered" evidence="1">
    <location>
        <begin position="438"/>
        <end position="468"/>
    </location>
</feature>
<feature type="compositionally biased region" description="Basic and acidic residues" evidence="1">
    <location>
        <begin position="438"/>
        <end position="451"/>
    </location>
</feature>
<dbReference type="EMBL" id="GG662249">
    <property type="protein sequence ID" value="EAS06997.2"/>
    <property type="molecule type" value="Genomic_DNA"/>
</dbReference>
<dbReference type="PANTHER" id="PTHR11635:SF152">
    <property type="entry name" value="CAMP-DEPENDENT PROTEIN KINASE TYPE I REGULATORY SUBUNIT-RELATED"/>
    <property type="match status" value="1"/>
</dbReference>
<proteinExistence type="predicted"/>
<dbReference type="SMART" id="SM00100">
    <property type="entry name" value="cNMP"/>
    <property type="match status" value="1"/>
</dbReference>
<keyword evidence="4" id="KW-1185">Reference proteome</keyword>
<evidence type="ECO:0000313" key="4">
    <source>
        <dbReference type="Proteomes" id="UP000009168"/>
    </source>
</evidence>
<dbReference type="InterPro" id="IPR000595">
    <property type="entry name" value="cNMP-bd_dom"/>
</dbReference>
<feature type="domain" description="Cyclic nucleotide-binding" evidence="2">
    <location>
        <begin position="79"/>
        <end position="207"/>
    </location>
</feature>
<dbReference type="OrthoDB" id="6051053at2759"/>
<dbReference type="CDD" id="cd00038">
    <property type="entry name" value="CAP_ED"/>
    <property type="match status" value="2"/>
</dbReference>
<accession>I7M4G5</accession>
<feature type="domain" description="Cyclic nucleotide-binding" evidence="2">
    <location>
        <begin position="210"/>
        <end position="327"/>
    </location>
</feature>
<dbReference type="SUPFAM" id="SSF51206">
    <property type="entry name" value="cAMP-binding domain-like"/>
    <property type="match status" value="2"/>
</dbReference>
<feature type="compositionally biased region" description="Polar residues" evidence="1">
    <location>
        <begin position="456"/>
        <end position="465"/>
    </location>
</feature>
<dbReference type="GO" id="GO:0004862">
    <property type="term" value="F:cAMP-dependent protein kinase inhibitor activity"/>
    <property type="evidence" value="ECO:0007669"/>
    <property type="project" value="TreeGrafter"/>
</dbReference>
<dbReference type="GeneID" id="7839180"/>
<dbReference type="RefSeq" id="XP_001027239.2">
    <property type="nucleotide sequence ID" value="XM_001027239.2"/>
</dbReference>
<dbReference type="InterPro" id="IPR018490">
    <property type="entry name" value="cNMP-bd_dom_sf"/>
</dbReference>
<evidence type="ECO:0000259" key="2">
    <source>
        <dbReference type="PROSITE" id="PS50042"/>
    </source>
</evidence>
<dbReference type="Gene3D" id="2.60.120.10">
    <property type="entry name" value="Jelly Rolls"/>
    <property type="match status" value="2"/>
</dbReference>
<dbReference type="Pfam" id="PF00027">
    <property type="entry name" value="cNMP_binding"/>
    <property type="match status" value="1"/>
</dbReference>